<proteinExistence type="inferred from homology"/>
<evidence type="ECO:0000256" key="8">
    <source>
        <dbReference type="ARBA" id="ARBA00023239"/>
    </source>
</evidence>
<dbReference type="PANTHER" id="PTHR13604:SF0">
    <property type="entry name" value="ABASIC SITE PROCESSING PROTEIN HMCES"/>
    <property type="match status" value="1"/>
</dbReference>
<evidence type="ECO:0000313" key="14">
    <source>
        <dbReference type="Proteomes" id="UP000091820"/>
    </source>
</evidence>
<comment type="similarity">
    <text evidence="1">Belongs to the SOS response-associated peptidase family.</text>
</comment>
<keyword evidence="4" id="KW-0227">DNA damage</keyword>
<keyword evidence="6" id="KW-0190">Covalent protein-DNA linkage</keyword>
<dbReference type="Gene3D" id="3.90.1680.10">
    <property type="entry name" value="SOS response associated peptidase-like"/>
    <property type="match status" value="1"/>
</dbReference>
<keyword evidence="14" id="KW-1185">Reference proteome</keyword>
<dbReference type="SUPFAM" id="SSF143081">
    <property type="entry name" value="BB1717-like"/>
    <property type="match status" value="1"/>
</dbReference>
<name>A0A1A9WJL8_9MUSC</name>
<feature type="region of interest" description="Disordered" evidence="12">
    <location>
        <begin position="320"/>
        <end position="349"/>
    </location>
</feature>
<dbReference type="PANTHER" id="PTHR13604">
    <property type="entry name" value="DC12-RELATED"/>
    <property type="match status" value="1"/>
</dbReference>
<evidence type="ECO:0000256" key="9">
    <source>
        <dbReference type="ARBA" id="ARBA00030390"/>
    </source>
</evidence>
<keyword evidence="8" id="KW-0456">Lyase</keyword>
<dbReference type="GO" id="GO:0008233">
    <property type="term" value="F:peptidase activity"/>
    <property type="evidence" value="ECO:0007669"/>
    <property type="project" value="UniProtKB-KW"/>
</dbReference>
<evidence type="ECO:0000256" key="6">
    <source>
        <dbReference type="ARBA" id="ARBA00023124"/>
    </source>
</evidence>
<dbReference type="GO" id="GO:0006508">
    <property type="term" value="P:proteolysis"/>
    <property type="evidence" value="ECO:0007669"/>
    <property type="project" value="UniProtKB-KW"/>
</dbReference>
<evidence type="ECO:0000256" key="11">
    <source>
        <dbReference type="ARBA" id="ARBA00031130"/>
    </source>
</evidence>
<organism evidence="13 14">
    <name type="scientific">Glossina brevipalpis</name>
    <dbReference type="NCBI Taxonomy" id="37001"/>
    <lineage>
        <taxon>Eukaryota</taxon>
        <taxon>Metazoa</taxon>
        <taxon>Ecdysozoa</taxon>
        <taxon>Arthropoda</taxon>
        <taxon>Hexapoda</taxon>
        <taxon>Insecta</taxon>
        <taxon>Pterygota</taxon>
        <taxon>Neoptera</taxon>
        <taxon>Endopterygota</taxon>
        <taxon>Diptera</taxon>
        <taxon>Brachycera</taxon>
        <taxon>Muscomorpha</taxon>
        <taxon>Hippoboscoidea</taxon>
        <taxon>Glossinidae</taxon>
        <taxon>Glossina</taxon>
    </lineage>
</organism>
<dbReference type="AlphaFoldDB" id="A0A1A9WJL8"/>
<accession>A0A1A9WJL8</accession>
<evidence type="ECO:0000256" key="2">
    <source>
        <dbReference type="ARBA" id="ARBA00015888"/>
    </source>
</evidence>
<evidence type="ECO:0000256" key="7">
    <source>
        <dbReference type="ARBA" id="ARBA00023125"/>
    </source>
</evidence>
<evidence type="ECO:0000256" key="10">
    <source>
        <dbReference type="ARBA" id="ARBA00030898"/>
    </source>
</evidence>
<reference evidence="13" key="2">
    <citation type="submission" date="2020-05" db="UniProtKB">
        <authorList>
            <consortium name="EnsemblMetazoa"/>
        </authorList>
    </citation>
    <scope>IDENTIFICATION</scope>
    <source>
        <strain evidence="13">IAEA</strain>
    </source>
</reference>
<dbReference type="GO" id="GO:0016829">
    <property type="term" value="F:lyase activity"/>
    <property type="evidence" value="ECO:0007669"/>
    <property type="project" value="UniProtKB-KW"/>
</dbReference>
<dbReference type="InterPro" id="IPR036590">
    <property type="entry name" value="SRAP-like"/>
</dbReference>
<evidence type="ECO:0000256" key="5">
    <source>
        <dbReference type="ARBA" id="ARBA00022801"/>
    </source>
</evidence>
<dbReference type="GO" id="GO:0106300">
    <property type="term" value="P:protein-DNA covalent cross-linking repair"/>
    <property type="evidence" value="ECO:0007669"/>
    <property type="project" value="InterPro"/>
</dbReference>
<protein>
    <recommendedName>
        <fullName evidence="2">Abasic site processing protein HMCES</fullName>
    </recommendedName>
    <alternativeName>
        <fullName evidence="9">Embryonic stem cell-specific 5-hydroxymethylcytosine-binding protein</fullName>
    </alternativeName>
    <alternativeName>
        <fullName evidence="10">Peptidase HMCES</fullName>
    </alternativeName>
    <alternativeName>
        <fullName evidence="11">SRAP domain-containing protein 1</fullName>
    </alternativeName>
</protein>
<evidence type="ECO:0000256" key="4">
    <source>
        <dbReference type="ARBA" id="ARBA00022763"/>
    </source>
</evidence>
<evidence type="ECO:0000256" key="3">
    <source>
        <dbReference type="ARBA" id="ARBA00022670"/>
    </source>
</evidence>
<dbReference type="GO" id="GO:0003697">
    <property type="term" value="F:single-stranded DNA binding"/>
    <property type="evidence" value="ECO:0007669"/>
    <property type="project" value="InterPro"/>
</dbReference>
<sequence>MCGRTCLTLEPNEILKACTYKAKSASNTDYNKREDVNDEKNCCGDVSGQYIQPEWRPEFNCGRKYTPSFNLAPSDVTPVLVSRDHFCDKIDAKAESGHCRLLMPMLWGLVPFWHKGDYRKHRLTTNNCRLESMLESKLYSNAFKRGQRCVVLCEGFYEWQTKSKSSERAVYLLYMPQKAKTLIYDRSTWNPEDVNLLKMAGLFDIWQDEQGDKIYSYSVITHESTKIMSWLHHRMPAILETEQQINDWLDFKHISNEKALAVLRPASTLEKYRVASLVHNARNKSNLCNMPIELVQSEKPHMNKLMLTWLSFRPTPYAYEGSEDNSKNHKRTSIIDDNESESESPSIKRRRVFLES</sequence>
<keyword evidence="7" id="KW-0238">DNA-binding</keyword>
<evidence type="ECO:0000256" key="1">
    <source>
        <dbReference type="ARBA" id="ARBA00008136"/>
    </source>
</evidence>
<evidence type="ECO:0000313" key="13">
    <source>
        <dbReference type="EnsemblMetazoa" id="GBRI022105-PA"/>
    </source>
</evidence>
<dbReference type="InterPro" id="IPR003738">
    <property type="entry name" value="SRAP"/>
</dbReference>
<dbReference type="Proteomes" id="UP000091820">
    <property type="component" value="Unassembled WGS sequence"/>
</dbReference>
<dbReference type="VEuPathDB" id="VectorBase:GBRI022105"/>
<dbReference type="Pfam" id="PF02586">
    <property type="entry name" value="SRAP"/>
    <property type="match status" value="1"/>
</dbReference>
<reference evidence="14" key="1">
    <citation type="submission" date="2014-03" db="EMBL/GenBank/DDBJ databases">
        <authorList>
            <person name="Aksoy S."/>
            <person name="Warren W."/>
            <person name="Wilson R.K."/>
        </authorList>
    </citation>
    <scope>NUCLEOTIDE SEQUENCE [LARGE SCALE GENOMIC DNA]</scope>
    <source>
        <strain evidence="14">IAEA</strain>
    </source>
</reference>
<keyword evidence="3" id="KW-0645">Protease</keyword>
<evidence type="ECO:0000256" key="12">
    <source>
        <dbReference type="SAM" id="MobiDB-lite"/>
    </source>
</evidence>
<dbReference type="STRING" id="37001.A0A1A9WJL8"/>
<keyword evidence="5" id="KW-0378">Hydrolase</keyword>
<dbReference type="EnsemblMetazoa" id="GBRI022105-RA">
    <property type="protein sequence ID" value="GBRI022105-PA"/>
    <property type="gene ID" value="GBRI022105"/>
</dbReference>